<dbReference type="GeneID" id="27311846"/>
<organism evidence="2 3">
    <name type="scientific">Verruconis gallopava</name>
    <dbReference type="NCBI Taxonomy" id="253628"/>
    <lineage>
        <taxon>Eukaryota</taxon>
        <taxon>Fungi</taxon>
        <taxon>Dikarya</taxon>
        <taxon>Ascomycota</taxon>
        <taxon>Pezizomycotina</taxon>
        <taxon>Dothideomycetes</taxon>
        <taxon>Pleosporomycetidae</taxon>
        <taxon>Venturiales</taxon>
        <taxon>Sympoventuriaceae</taxon>
        <taxon>Verruconis</taxon>
    </lineage>
</organism>
<proteinExistence type="predicted"/>
<dbReference type="VEuPathDB" id="FungiDB:PV09_03873"/>
<dbReference type="OrthoDB" id="5416609at2759"/>
<protein>
    <recommendedName>
        <fullName evidence="1">Heterokaryon incompatibility domain-containing protein</fullName>
    </recommendedName>
</protein>
<dbReference type="InParanoid" id="A0A0D1YXC4"/>
<dbReference type="Proteomes" id="UP000053259">
    <property type="component" value="Unassembled WGS sequence"/>
</dbReference>
<keyword evidence="3" id="KW-1185">Reference proteome</keyword>
<dbReference type="InterPro" id="IPR052895">
    <property type="entry name" value="HetReg/Transcr_Mod"/>
</dbReference>
<evidence type="ECO:0000313" key="3">
    <source>
        <dbReference type="Proteomes" id="UP000053259"/>
    </source>
</evidence>
<dbReference type="Pfam" id="PF26639">
    <property type="entry name" value="Het-6_barrel"/>
    <property type="match status" value="1"/>
</dbReference>
<evidence type="ECO:0000313" key="2">
    <source>
        <dbReference type="EMBL" id="KIW05357.1"/>
    </source>
</evidence>
<dbReference type="PANTHER" id="PTHR24148:SF64">
    <property type="entry name" value="HETEROKARYON INCOMPATIBILITY DOMAIN-CONTAINING PROTEIN"/>
    <property type="match status" value="1"/>
</dbReference>
<dbReference type="Pfam" id="PF06985">
    <property type="entry name" value="HET"/>
    <property type="match status" value="1"/>
</dbReference>
<dbReference type="STRING" id="253628.A0A0D1YXC4"/>
<name>A0A0D1YXC4_9PEZI</name>
<accession>A0A0D1YXC4</accession>
<dbReference type="AlphaFoldDB" id="A0A0D1YXC4"/>
<dbReference type="PANTHER" id="PTHR24148">
    <property type="entry name" value="ANKYRIN REPEAT DOMAIN-CONTAINING PROTEIN 39 HOMOLOG-RELATED"/>
    <property type="match status" value="1"/>
</dbReference>
<gene>
    <name evidence="2" type="ORF">PV09_03873</name>
</gene>
<dbReference type="HOGENOM" id="CLU_004184_7_4_1"/>
<dbReference type="InterPro" id="IPR010730">
    <property type="entry name" value="HET"/>
</dbReference>
<dbReference type="EMBL" id="KN847538">
    <property type="protein sequence ID" value="KIW05357.1"/>
    <property type="molecule type" value="Genomic_DNA"/>
</dbReference>
<evidence type="ECO:0000259" key="1">
    <source>
        <dbReference type="Pfam" id="PF06985"/>
    </source>
</evidence>
<feature type="domain" description="Heterokaryon incompatibility" evidence="1">
    <location>
        <begin position="65"/>
        <end position="222"/>
    </location>
</feature>
<reference evidence="2 3" key="1">
    <citation type="submission" date="2015-01" db="EMBL/GenBank/DDBJ databases">
        <title>The Genome Sequence of Ochroconis gallopava CBS43764.</title>
        <authorList>
            <consortium name="The Broad Institute Genomics Platform"/>
            <person name="Cuomo C."/>
            <person name="de Hoog S."/>
            <person name="Gorbushina A."/>
            <person name="Stielow B."/>
            <person name="Teixiera M."/>
            <person name="Abouelleil A."/>
            <person name="Chapman S.B."/>
            <person name="Priest M."/>
            <person name="Young S.K."/>
            <person name="Wortman J."/>
            <person name="Nusbaum C."/>
            <person name="Birren B."/>
        </authorList>
    </citation>
    <scope>NUCLEOTIDE SEQUENCE [LARGE SCALE GENOMIC DNA]</scope>
    <source>
        <strain evidence="2 3">CBS 43764</strain>
    </source>
</reference>
<dbReference type="RefSeq" id="XP_016215226.1">
    <property type="nucleotide sequence ID" value="XM_016357137.1"/>
</dbReference>
<sequence>MRQFSATLRPAKSVERLAPFSYSDLIEVGSKRRDAIRLLEVLPGRENEPLRCHMRHVSLAQAPAYETISYRWGDRTETESIECNATALKIPANLCMALRQVRHADRSRLLWADAACINQADLREKKQHVQLMRDIYSRSHRTLIWLSDQRQLNISWFARVAIFSALSFFKRRVRDVDIPEMTFYDYRGGRIEQVSPMSVRGYMAFADMLRNSWFRRAWVVQEVAVSRCPTVIWHGYEIPWADIVCCLEFLSGMDFGLAFIPTLQHVASIESERQRYRGNKGDLLGILQRHQRCEATDVHDKVFAFAGLTASLPHGFTIDYDKPVETIYEDVARNVLLSDKTLSLLSQPATMQPRNLALPSWVPDWSVVRAVKMSHSWGLEALALAKKTPLSGEKSRVKFAAPEMIDLPGFADEKHVLHVQGYVFDTIEKVGDIFEGVEMPPPAASIRGIIRGWIYTWKTYVKAQCVLMGWEAIAEVREPGKTYAPTGEKILESYWKTITAGDYPHIEAVRFEAKSWNRINRLAWKLRKHKAERLVILPYSVLLSAWLLLAQGPVLNFQIQGHYTLFRRLAKSKKGYLALVDPQTKVGDDILLCRGSNVPLVTRQILNSSDRVLVGDAYVHGIMLGESWEDAQCTKISLR</sequence>